<feature type="region of interest" description="Disordered" evidence="1">
    <location>
        <begin position="172"/>
        <end position="194"/>
    </location>
</feature>
<dbReference type="EMBL" id="CYKH01002085">
    <property type="protein sequence ID" value="CUG92781.1"/>
    <property type="molecule type" value="Genomic_DNA"/>
</dbReference>
<feature type="domain" description="EGF-like" evidence="3">
    <location>
        <begin position="75"/>
        <end position="86"/>
    </location>
</feature>
<proteinExistence type="predicted"/>
<feature type="non-terminal residue" evidence="4">
    <location>
        <position position="1"/>
    </location>
</feature>
<feature type="transmembrane region" description="Helical" evidence="2">
    <location>
        <begin position="673"/>
        <end position="695"/>
    </location>
</feature>
<feature type="compositionally biased region" description="Polar residues" evidence="1">
    <location>
        <begin position="122"/>
        <end position="139"/>
    </location>
</feature>
<protein>
    <submittedName>
        <fullName evidence="4">Transmembrane protein, putative</fullName>
    </submittedName>
</protein>
<accession>A0A0S4JTU0</accession>
<feature type="compositionally biased region" description="Low complexity" evidence="1">
    <location>
        <begin position="172"/>
        <end position="193"/>
    </location>
</feature>
<feature type="transmembrane region" description="Helical" evidence="2">
    <location>
        <begin position="701"/>
        <end position="720"/>
    </location>
</feature>
<feature type="transmembrane region" description="Helical" evidence="2">
    <location>
        <begin position="502"/>
        <end position="526"/>
    </location>
</feature>
<dbReference type="Proteomes" id="UP000051952">
    <property type="component" value="Unassembled WGS sequence"/>
</dbReference>
<feature type="region of interest" description="Disordered" evidence="1">
    <location>
        <begin position="107"/>
        <end position="139"/>
    </location>
</feature>
<feature type="transmembrane region" description="Helical" evidence="2">
    <location>
        <begin position="547"/>
        <end position="569"/>
    </location>
</feature>
<evidence type="ECO:0000256" key="1">
    <source>
        <dbReference type="SAM" id="MobiDB-lite"/>
    </source>
</evidence>
<evidence type="ECO:0000313" key="4">
    <source>
        <dbReference type="EMBL" id="CUG92781.1"/>
    </source>
</evidence>
<evidence type="ECO:0000256" key="2">
    <source>
        <dbReference type="SAM" id="Phobius"/>
    </source>
</evidence>
<organism evidence="4 5">
    <name type="scientific">Bodo saltans</name>
    <name type="common">Flagellated protozoan</name>
    <dbReference type="NCBI Taxonomy" id="75058"/>
    <lineage>
        <taxon>Eukaryota</taxon>
        <taxon>Discoba</taxon>
        <taxon>Euglenozoa</taxon>
        <taxon>Kinetoplastea</taxon>
        <taxon>Metakinetoplastina</taxon>
        <taxon>Eubodonida</taxon>
        <taxon>Bodonidae</taxon>
        <taxon>Bodo</taxon>
    </lineage>
</organism>
<keyword evidence="2 4" id="KW-0812">Transmembrane</keyword>
<feature type="compositionally biased region" description="Low complexity" evidence="1">
    <location>
        <begin position="107"/>
        <end position="121"/>
    </location>
</feature>
<reference evidence="5" key="1">
    <citation type="submission" date="2015-09" db="EMBL/GenBank/DDBJ databases">
        <authorList>
            <consortium name="Pathogen Informatics"/>
        </authorList>
    </citation>
    <scope>NUCLEOTIDE SEQUENCE [LARGE SCALE GENOMIC DNA]</scope>
    <source>
        <strain evidence="5">Lake Konstanz</strain>
    </source>
</reference>
<keyword evidence="5" id="KW-1185">Reference proteome</keyword>
<evidence type="ECO:0000313" key="5">
    <source>
        <dbReference type="Proteomes" id="UP000051952"/>
    </source>
</evidence>
<dbReference type="PROSITE" id="PS00022">
    <property type="entry name" value="EGF_1"/>
    <property type="match status" value="1"/>
</dbReference>
<keyword evidence="2" id="KW-0472">Membrane</keyword>
<feature type="transmembrane region" description="Helical" evidence="2">
    <location>
        <begin position="727"/>
        <end position="750"/>
    </location>
</feature>
<evidence type="ECO:0000259" key="3">
    <source>
        <dbReference type="PROSITE" id="PS00022"/>
    </source>
</evidence>
<keyword evidence="2" id="KW-1133">Transmembrane helix</keyword>
<dbReference type="AlphaFoldDB" id="A0A0S4JTU0"/>
<gene>
    <name evidence="4" type="ORF">BSAL_39330</name>
</gene>
<sequence>SAWTGTTCATSNVCTNAADCNSRATTVTGNRPNCACSCSPEWTDTACAASNVCTNAVDCNNRATTVTGNRPACTCYCLAAYHGKTCDVTYTLTPTAVSRTLQFTETSSIDRATSSTTRTTSPQLNSATSSFTLSPPTNSQTPPWSFSHSSWLSMSVSSAMSKSTSISRSTTLSLLSPSAGPSSSPSGSQLTITQGSSLSQSLTVNISFTPSTTIDGTFSESRSKSLLLPPTASDTISLPNSSITSSHTTTNSPLPCHSLLMRASQVTVEFAPLTLPIPTSTNSSIASYTTLGYQNQSGTTSSGLSSAITPDSALPVGALSIDRRTLLYGWDNNGPPVLVANLTIQAPGQQATGLRIKSATLNGNISLQHTYPYYGDSWHVVTLAPNPEYGWVAVSLWQPTTIVLDVRMTCGAEDAVNVHITVPAPGFPPSFAAEIKAAASSAQFIALAAGGGSSGAALGRLMATRSMVMCDADAAVGGGVLDLGLVPCSIEDNSNNIARSAVISNIILVCIVGLVLFLVGFVLALADPTHSVVSAFRDSSSIVLLPSSLLTVFVSVLPSTAASATLLAVRIGSSRCTGADAALVILSIILLATPISAVLLLNSHIGRHCWECRNDFPSHTLKLEASGLLRKAQAMFHQATRRHWKWQKALETRDQSPAMFKHMWVVLLEYRTIWYAAVDGCGLVAVGAFSVVGGLSSSSCHPFTGLVIALLCLQLLILNVSRAYTTLFEHVCSTATLGLTLLSVVGQLVFTLETPGPEWVLTMSAMCNLAIVGVSLVKSVLDASSLVLGLRRRILNARDVRSPAANRSPKLKSLEGTVSFSEHGHRCYSDHEEGPLRLNYEAVSDSSRDLDGGSFSMHMMLPPLADVQLVAEIEDRFWCNWCCKGCTRQ</sequence>
<feature type="transmembrane region" description="Helical" evidence="2">
    <location>
        <begin position="581"/>
        <end position="601"/>
    </location>
</feature>
<dbReference type="OrthoDB" id="283575at2759"/>
<dbReference type="InterPro" id="IPR000742">
    <property type="entry name" value="EGF"/>
</dbReference>
<dbReference type="VEuPathDB" id="TriTrypDB:BSAL_39330"/>
<name>A0A0S4JTU0_BODSA</name>
<feature type="transmembrane region" description="Helical" evidence="2">
    <location>
        <begin position="770"/>
        <end position="790"/>
    </location>
</feature>